<evidence type="ECO:0000313" key="2">
    <source>
        <dbReference type="EMBL" id="KAG2119592.1"/>
    </source>
</evidence>
<dbReference type="Proteomes" id="UP000823399">
    <property type="component" value="Unassembled WGS sequence"/>
</dbReference>
<feature type="region of interest" description="Disordered" evidence="1">
    <location>
        <begin position="283"/>
        <end position="314"/>
    </location>
</feature>
<dbReference type="RefSeq" id="XP_041299418.1">
    <property type="nucleotide sequence ID" value="XM_041432239.1"/>
</dbReference>
<gene>
    <name evidence="2" type="ORF">F5147DRAFT_601846</name>
</gene>
<evidence type="ECO:0000313" key="3">
    <source>
        <dbReference type="Proteomes" id="UP000823399"/>
    </source>
</evidence>
<organism evidence="2 3">
    <name type="scientific">Suillus discolor</name>
    <dbReference type="NCBI Taxonomy" id="1912936"/>
    <lineage>
        <taxon>Eukaryota</taxon>
        <taxon>Fungi</taxon>
        <taxon>Dikarya</taxon>
        <taxon>Basidiomycota</taxon>
        <taxon>Agaricomycotina</taxon>
        <taxon>Agaricomycetes</taxon>
        <taxon>Agaricomycetidae</taxon>
        <taxon>Boletales</taxon>
        <taxon>Suillineae</taxon>
        <taxon>Suillaceae</taxon>
        <taxon>Suillus</taxon>
    </lineage>
</organism>
<feature type="compositionally biased region" description="Low complexity" evidence="1">
    <location>
        <begin position="633"/>
        <end position="652"/>
    </location>
</feature>
<name>A0A9P7FK17_9AGAM</name>
<evidence type="ECO:0000256" key="1">
    <source>
        <dbReference type="SAM" id="MobiDB-lite"/>
    </source>
</evidence>
<dbReference type="OrthoDB" id="2573559at2759"/>
<dbReference type="EMBL" id="JABBWM010000002">
    <property type="protein sequence ID" value="KAG2119592.1"/>
    <property type="molecule type" value="Genomic_DNA"/>
</dbReference>
<sequence>MGYLKEYIDRGVQTSCSSQSATAPDLAAVGAPQAPFDDYDSGPLLHEFTIGLPLIDPELSPSHFSVHDNNAYSRSNLQHNSPVSPMCAPLISRRVPRRKLFLVERHPEGKTVERRVISMPDDMSAQHIKLDSQNSMRVVSMPEYLAAAVDLSLDSIESPSAGASFGSSYIEKRHRVRVCPPPSDVPHTPSPPSSPESILIIDSHAQLPDGFLRRRLSKKTASPGHGLCWATWASSPPRPIPALHGPLSLPYARCPSGAEGTIIEEPGNVSRMIWGLGQDESCQYRGDSEHTDDDIRHKSAPHSQVTPQTQKRHVLQKPHQVRAAANNKKTFKGVASGGTSTVHHRPDHERRIHGHSQTPHLRESKAEPAINGLPFSGSWRSETGIPTVRESGAHKIGFGSSFNDQKLLLDLQLAFAQQSLQNTALSQAYPEGLKPVFPVSNHSHATPVYPKIFVEPRLNEVVNAAQRQSAMEIAQQYRQRQEFRLKQQAALPTPPSSSSPQWSSNFSPYQYPSVSPEMDMQNTLGLSHHTQQVQYPFLDASHPARHLYDRQDNNAETHFFDVDGNGGYASVLSRHDRDVPSAVHRHPSDIPGGLANYLRDMQTLSSQQPRYAGTAELPLAAAARHPVSTGRTVVSVAPPSPESPGSRSRSISYQQPRSVPLARLIQRRLSSVPEEELNGPADTSSVSAYRFTDYRPRSLSSCDYSDDNITPRRYHQEQHLGVPAVSHASVPSPDSVDEYEAQPYSFLHGASPAKVRLPSAQEQEEYLDQTRVQSRSKGGGVVDTSQQLKKKSRGRKTRSDVCPISAR</sequence>
<reference evidence="2" key="1">
    <citation type="journal article" date="2020" name="New Phytol.">
        <title>Comparative genomics reveals dynamic genome evolution in host specialist ectomycorrhizal fungi.</title>
        <authorList>
            <person name="Lofgren L.A."/>
            <person name="Nguyen N.H."/>
            <person name="Vilgalys R."/>
            <person name="Ruytinx J."/>
            <person name="Liao H.L."/>
            <person name="Branco S."/>
            <person name="Kuo A."/>
            <person name="LaButti K."/>
            <person name="Lipzen A."/>
            <person name="Andreopoulos W."/>
            <person name="Pangilinan J."/>
            <person name="Riley R."/>
            <person name="Hundley H."/>
            <person name="Na H."/>
            <person name="Barry K."/>
            <person name="Grigoriev I.V."/>
            <person name="Stajich J.E."/>
            <person name="Kennedy P.G."/>
        </authorList>
    </citation>
    <scope>NUCLEOTIDE SEQUENCE</scope>
    <source>
        <strain evidence="2">FC423</strain>
    </source>
</reference>
<dbReference type="AlphaFoldDB" id="A0A9P7FK17"/>
<feature type="compositionally biased region" description="Low complexity" evidence="1">
    <location>
        <begin position="498"/>
        <end position="508"/>
    </location>
</feature>
<keyword evidence="3" id="KW-1185">Reference proteome</keyword>
<feature type="region of interest" description="Disordered" evidence="1">
    <location>
        <begin position="487"/>
        <end position="514"/>
    </location>
</feature>
<comment type="caution">
    <text evidence="2">The sequence shown here is derived from an EMBL/GenBank/DDBJ whole genome shotgun (WGS) entry which is preliminary data.</text>
</comment>
<accession>A0A9P7FK17</accession>
<proteinExistence type="predicted"/>
<feature type="region of interest" description="Disordered" evidence="1">
    <location>
        <begin position="750"/>
        <end position="807"/>
    </location>
</feature>
<dbReference type="GeneID" id="64694498"/>
<feature type="region of interest" description="Disordered" evidence="1">
    <location>
        <begin position="627"/>
        <end position="657"/>
    </location>
</feature>
<protein>
    <submittedName>
        <fullName evidence="2">Uncharacterized protein</fullName>
    </submittedName>
</protein>
<feature type="compositionally biased region" description="Basic and acidic residues" evidence="1">
    <location>
        <begin position="286"/>
        <end position="297"/>
    </location>
</feature>